<proteinExistence type="predicted"/>
<name>A0A914V3G0_9BILA</name>
<sequence length="47" mass="4964">EIVGIETPPTAAPGQPTEAGQLCVLGTVKHRMTASQDIESLVAAYRR</sequence>
<evidence type="ECO:0000313" key="2">
    <source>
        <dbReference type="WBParaSite" id="PSAMB.scaffold149size72264.g2640.t1"/>
    </source>
</evidence>
<dbReference type="Proteomes" id="UP000887566">
    <property type="component" value="Unplaced"/>
</dbReference>
<dbReference type="WBParaSite" id="PSAMB.scaffold149size72264.g2640.t1">
    <property type="protein sequence ID" value="PSAMB.scaffold149size72264.g2640.t1"/>
    <property type="gene ID" value="PSAMB.scaffold149size72264.g2640"/>
</dbReference>
<accession>A0A914V3G0</accession>
<reference evidence="2" key="1">
    <citation type="submission" date="2022-11" db="UniProtKB">
        <authorList>
            <consortium name="WormBaseParasite"/>
        </authorList>
    </citation>
    <scope>IDENTIFICATION</scope>
</reference>
<dbReference type="AlphaFoldDB" id="A0A914V3G0"/>
<organism evidence="1 2">
    <name type="scientific">Plectus sambesii</name>
    <dbReference type="NCBI Taxonomy" id="2011161"/>
    <lineage>
        <taxon>Eukaryota</taxon>
        <taxon>Metazoa</taxon>
        <taxon>Ecdysozoa</taxon>
        <taxon>Nematoda</taxon>
        <taxon>Chromadorea</taxon>
        <taxon>Plectida</taxon>
        <taxon>Plectina</taxon>
        <taxon>Plectoidea</taxon>
        <taxon>Plectidae</taxon>
        <taxon>Plectus</taxon>
    </lineage>
</organism>
<evidence type="ECO:0000313" key="1">
    <source>
        <dbReference type="Proteomes" id="UP000887566"/>
    </source>
</evidence>
<protein>
    <submittedName>
        <fullName evidence="2">Uncharacterized protein</fullName>
    </submittedName>
</protein>
<keyword evidence="1" id="KW-1185">Reference proteome</keyword>